<comment type="subcellular location">
    <subcellularLocation>
        <location evidence="1">Membrane</location>
        <topology evidence="1">Multi-pass membrane protein</topology>
    </subcellularLocation>
</comment>
<proteinExistence type="inferred from homology"/>
<feature type="transmembrane region" description="Helical" evidence="8">
    <location>
        <begin position="76"/>
        <end position="94"/>
    </location>
</feature>
<dbReference type="InterPro" id="IPR002524">
    <property type="entry name" value="Cation_efflux"/>
</dbReference>
<reference evidence="11 12" key="2">
    <citation type="journal article" date="2012" name="Stand. Genomic Sci.">
        <title>Complete genome sequence of the termite hindgut bacterium Spirochaeta coccoides type strain (SPN1(T)), reclassification in the genus Sphaerochaeta as Sphaerochaeta coccoides comb. nov. and emendations of the family Spirochaetaceae and the genus Sphaerochaeta.</title>
        <authorList>
            <person name="Abt B."/>
            <person name="Han C."/>
            <person name="Scheuner C."/>
            <person name="Lu M."/>
            <person name="Lapidus A."/>
            <person name="Nolan M."/>
            <person name="Lucas S."/>
            <person name="Hammon N."/>
            <person name="Deshpande S."/>
            <person name="Cheng J.F."/>
            <person name="Tapia R."/>
            <person name="Goodwin L.A."/>
            <person name="Pitluck S."/>
            <person name="Liolios K."/>
            <person name="Pagani I."/>
            <person name="Ivanova N."/>
            <person name="Mavromatis K."/>
            <person name="Mikhailova N."/>
            <person name="Huntemann M."/>
            <person name="Pati A."/>
            <person name="Chen A."/>
            <person name="Palaniappan K."/>
            <person name="Land M."/>
            <person name="Hauser L."/>
            <person name="Brambilla E.M."/>
            <person name="Rohde M."/>
            <person name="Spring S."/>
            <person name="Gronow S."/>
            <person name="Goker M."/>
            <person name="Woyke T."/>
            <person name="Bristow J."/>
            <person name="Eisen J.A."/>
            <person name="Markowitz V."/>
            <person name="Hugenholtz P."/>
            <person name="Kyrpides N.C."/>
            <person name="Klenk H.P."/>
            <person name="Detter J.C."/>
        </authorList>
    </citation>
    <scope>NUCLEOTIDE SEQUENCE [LARGE SCALE GENOMIC DNA]</scope>
    <source>
        <strain evidence="12">ATCC BAA-1237 / DSM 17374 / SPN1</strain>
    </source>
</reference>
<evidence type="ECO:0000259" key="9">
    <source>
        <dbReference type="Pfam" id="PF01545"/>
    </source>
</evidence>
<dbReference type="SUPFAM" id="SSF160240">
    <property type="entry name" value="Cation efflux protein cytoplasmic domain-like"/>
    <property type="match status" value="1"/>
</dbReference>
<keyword evidence="4 8" id="KW-0812">Transmembrane</keyword>
<dbReference type="Gene3D" id="3.30.70.1350">
    <property type="entry name" value="Cation efflux protein, cytoplasmic domain"/>
    <property type="match status" value="1"/>
</dbReference>
<feature type="domain" description="Cation efflux protein transmembrane" evidence="9">
    <location>
        <begin position="46"/>
        <end position="239"/>
    </location>
</feature>
<dbReference type="eggNOG" id="COG0053">
    <property type="taxonomic scope" value="Bacteria"/>
</dbReference>
<dbReference type="OrthoDB" id="9806522at2"/>
<evidence type="ECO:0000256" key="3">
    <source>
        <dbReference type="ARBA" id="ARBA00022448"/>
    </source>
</evidence>
<dbReference type="InterPro" id="IPR036837">
    <property type="entry name" value="Cation_efflux_CTD_sf"/>
</dbReference>
<evidence type="ECO:0000259" key="10">
    <source>
        <dbReference type="Pfam" id="PF16916"/>
    </source>
</evidence>
<keyword evidence="3" id="KW-0813">Transport</keyword>
<comment type="similarity">
    <text evidence="2">Belongs to the cation diffusion facilitator (CDF) transporter (TC 2.A.4) family.</text>
</comment>
<dbReference type="InterPro" id="IPR027470">
    <property type="entry name" value="Cation_efflux_CTD"/>
</dbReference>
<organism evidence="11 12">
    <name type="scientific">Parasphaerochaeta coccoides (strain ATCC BAA-1237 / DSM 17374 / SPN1)</name>
    <name type="common">Sphaerochaeta coccoides</name>
    <dbReference type="NCBI Taxonomy" id="760011"/>
    <lineage>
        <taxon>Bacteria</taxon>
        <taxon>Pseudomonadati</taxon>
        <taxon>Spirochaetota</taxon>
        <taxon>Spirochaetia</taxon>
        <taxon>Spirochaetales</taxon>
        <taxon>Sphaerochaetaceae</taxon>
        <taxon>Parasphaerochaeta</taxon>
    </lineage>
</organism>
<feature type="transmembrane region" description="Helical" evidence="8">
    <location>
        <begin position="114"/>
        <end position="131"/>
    </location>
</feature>
<evidence type="ECO:0000256" key="2">
    <source>
        <dbReference type="ARBA" id="ARBA00008114"/>
    </source>
</evidence>
<dbReference type="NCBIfam" id="TIGR01297">
    <property type="entry name" value="CDF"/>
    <property type="match status" value="1"/>
</dbReference>
<evidence type="ECO:0000313" key="12">
    <source>
        <dbReference type="Proteomes" id="UP000007939"/>
    </source>
</evidence>
<name>F4GI25_PARC1</name>
<dbReference type="Pfam" id="PF16916">
    <property type="entry name" value="ZT_dimer"/>
    <property type="match status" value="1"/>
</dbReference>
<feature type="domain" description="Cation efflux protein cytoplasmic" evidence="10">
    <location>
        <begin position="244"/>
        <end position="320"/>
    </location>
</feature>
<dbReference type="GO" id="GO:0008324">
    <property type="term" value="F:monoatomic cation transmembrane transporter activity"/>
    <property type="evidence" value="ECO:0007669"/>
    <property type="project" value="InterPro"/>
</dbReference>
<dbReference type="AlphaFoldDB" id="F4GI25"/>
<evidence type="ECO:0000313" key="11">
    <source>
        <dbReference type="EMBL" id="AEC02623.1"/>
    </source>
</evidence>
<reference evidence="12" key="1">
    <citation type="submission" date="2011-04" db="EMBL/GenBank/DDBJ databases">
        <title>The complete genome of Spirochaeta coccoides DSM 17374.</title>
        <authorList>
            <person name="Lucas S."/>
            <person name="Copeland A."/>
            <person name="Lapidus A."/>
            <person name="Bruce D."/>
            <person name="Goodwin L."/>
            <person name="Pitluck S."/>
            <person name="Peters L."/>
            <person name="Kyrpides N."/>
            <person name="Mavromatis K."/>
            <person name="Pagani I."/>
            <person name="Ivanova N."/>
            <person name="Ovchinnikova G."/>
            <person name="Lu M."/>
            <person name="Detter J.C."/>
            <person name="Tapia R."/>
            <person name="Han C."/>
            <person name="Land M."/>
            <person name="Hauser L."/>
            <person name="Markowitz V."/>
            <person name="Cheng J.-F."/>
            <person name="Hugenholtz P."/>
            <person name="Woyke T."/>
            <person name="Wu D."/>
            <person name="Spring S."/>
            <person name="Schroeder M."/>
            <person name="Brambilla E."/>
            <person name="Klenk H.-P."/>
            <person name="Eisen J.A."/>
        </authorList>
    </citation>
    <scope>NUCLEOTIDE SEQUENCE [LARGE SCALE GENOMIC DNA]</scope>
    <source>
        <strain evidence="12">ATCC BAA-1237 / DSM 17374 / SPN1</strain>
    </source>
</reference>
<dbReference type="InterPro" id="IPR027469">
    <property type="entry name" value="Cation_efflux_TMD_sf"/>
</dbReference>
<dbReference type="Pfam" id="PF01545">
    <property type="entry name" value="Cation_efflux"/>
    <property type="match status" value="1"/>
</dbReference>
<evidence type="ECO:0000256" key="8">
    <source>
        <dbReference type="SAM" id="Phobius"/>
    </source>
</evidence>
<dbReference type="FunFam" id="1.20.1510.10:FF:000006">
    <property type="entry name" value="Divalent cation efflux transporter"/>
    <property type="match status" value="1"/>
</dbReference>
<feature type="transmembrane region" description="Helical" evidence="8">
    <location>
        <begin position="143"/>
        <end position="160"/>
    </location>
</feature>
<feature type="compositionally biased region" description="Polar residues" evidence="7">
    <location>
        <begin position="342"/>
        <end position="352"/>
    </location>
</feature>
<feature type="transmembrane region" description="Helical" evidence="8">
    <location>
        <begin position="41"/>
        <end position="64"/>
    </location>
</feature>
<dbReference type="SUPFAM" id="SSF161111">
    <property type="entry name" value="Cation efflux protein transmembrane domain-like"/>
    <property type="match status" value="1"/>
</dbReference>
<dbReference type="EMBL" id="CP002659">
    <property type="protein sequence ID" value="AEC02623.1"/>
    <property type="molecule type" value="Genomic_DNA"/>
</dbReference>
<accession>F4GI25</accession>
<gene>
    <name evidence="11" type="ordered locus">Spico_1419</name>
</gene>
<evidence type="ECO:0000256" key="1">
    <source>
        <dbReference type="ARBA" id="ARBA00004141"/>
    </source>
</evidence>
<dbReference type="InterPro" id="IPR050291">
    <property type="entry name" value="CDF_Transporter"/>
</dbReference>
<sequence>MSLKSSRDGIAAEIAMKKKERTTRQISSKDGGSSSLPARKALAAAFISTFANALLSIAKLVAGIMGGSAALVSDAVNSLGDVASSLLVIGGVAVSRKQADREHQYGHEKAESIVSLFLALALVGGGIFIGIRGVELLLNPESIVIPTLLPLAVAAGTMVSKEVLYRYTKRVAKATGSSSLEATAWDHRSDVFSALGVFVGILGARLGMPVLEPIASLLICLLILKAGVHVLMESINVLLDASVDEKTRASLKSAIKSINGVLGIDLLKTRRTGFGYYVEVEIRCDSELSLRAAHNIAEDVHHSIEHQFPCAKHVTVHVNPAGESVDGTFHAPDGNVPPPVAVSQNSPPSSSE</sequence>
<dbReference type="KEGG" id="scc:Spico_1419"/>
<dbReference type="InterPro" id="IPR058533">
    <property type="entry name" value="Cation_efflux_TM"/>
</dbReference>
<protein>
    <submittedName>
        <fullName evidence="11">Cation diffusion facilitator family transporter</fullName>
    </submittedName>
</protein>
<keyword evidence="6 8" id="KW-0472">Membrane</keyword>
<keyword evidence="12" id="KW-1185">Reference proteome</keyword>
<evidence type="ECO:0000256" key="5">
    <source>
        <dbReference type="ARBA" id="ARBA00022989"/>
    </source>
</evidence>
<dbReference type="PANTHER" id="PTHR43840">
    <property type="entry name" value="MITOCHONDRIAL METAL TRANSPORTER 1-RELATED"/>
    <property type="match status" value="1"/>
</dbReference>
<keyword evidence="5 8" id="KW-1133">Transmembrane helix</keyword>
<dbReference type="GO" id="GO:0016020">
    <property type="term" value="C:membrane"/>
    <property type="evidence" value="ECO:0007669"/>
    <property type="project" value="UniProtKB-SubCell"/>
</dbReference>
<dbReference type="HOGENOM" id="CLU_013430_3_6_12"/>
<evidence type="ECO:0000256" key="7">
    <source>
        <dbReference type="SAM" id="MobiDB-lite"/>
    </source>
</evidence>
<dbReference type="PANTHER" id="PTHR43840:SF15">
    <property type="entry name" value="MITOCHONDRIAL METAL TRANSPORTER 1-RELATED"/>
    <property type="match status" value="1"/>
</dbReference>
<dbReference type="Gene3D" id="1.20.1510.10">
    <property type="entry name" value="Cation efflux protein transmembrane domain"/>
    <property type="match status" value="1"/>
</dbReference>
<feature type="region of interest" description="Disordered" evidence="7">
    <location>
        <begin position="331"/>
        <end position="352"/>
    </location>
</feature>
<evidence type="ECO:0000256" key="4">
    <source>
        <dbReference type="ARBA" id="ARBA00022692"/>
    </source>
</evidence>
<evidence type="ECO:0000256" key="6">
    <source>
        <dbReference type="ARBA" id="ARBA00023136"/>
    </source>
</evidence>
<dbReference type="STRING" id="760011.Spico_1419"/>
<dbReference type="Proteomes" id="UP000007939">
    <property type="component" value="Chromosome"/>
</dbReference>